<dbReference type="Proteomes" id="UP000019253">
    <property type="component" value="Unassembled WGS sequence"/>
</dbReference>
<comment type="caution">
    <text evidence="2">The sequence shown here is derived from an EMBL/GenBank/DDBJ whole genome shotgun (WGS) entry which is preliminary data.</text>
</comment>
<gene>
    <name evidence="2" type="ORF">PGRAN_02990</name>
</gene>
<feature type="domain" description="SH3b" evidence="1">
    <location>
        <begin position="42"/>
        <end position="111"/>
    </location>
</feature>
<dbReference type="InterPro" id="IPR003646">
    <property type="entry name" value="SH3-like_bac-type"/>
</dbReference>
<dbReference type="PROSITE" id="PS51781">
    <property type="entry name" value="SH3B"/>
    <property type="match status" value="1"/>
</dbReference>
<evidence type="ECO:0000259" key="1">
    <source>
        <dbReference type="PROSITE" id="PS51781"/>
    </source>
</evidence>
<name>W7BWZ6_9LIST</name>
<accession>W7BWZ6</accession>
<dbReference type="EMBL" id="AODD01000002">
    <property type="protein sequence ID" value="EUJ24823.1"/>
    <property type="molecule type" value="Genomic_DNA"/>
</dbReference>
<protein>
    <recommendedName>
        <fullName evidence="1">SH3b domain-containing protein</fullName>
    </recommendedName>
</protein>
<sequence>MATQHGIANYTGTAAQNTALLNKLKTGATATKPTTPANPFAGKKLASKVNGLRFYNKPSWADKDVVGTVNKGVGFPIVLAKVNVAGSPQYKVQNSKGATFYITASDKYVELKAK</sequence>
<dbReference type="PATRIC" id="fig|1265819.5.peg.593"/>
<evidence type="ECO:0000313" key="2">
    <source>
        <dbReference type="EMBL" id="EUJ24823.1"/>
    </source>
</evidence>
<proteinExistence type="predicted"/>
<evidence type="ECO:0000313" key="3">
    <source>
        <dbReference type="Proteomes" id="UP000019253"/>
    </source>
</evidence>
<dbReference type="STRING" id="1265819.PGRAN_02990"/>
<organism evidence="2 3">
    <name type="scientific">Listeria grandensis FSL F6-0971</name>
    <dbReference type="NCBI Taxonomy" id="1265819"/>
    <lineage>
        <taxon>Bacteria</taxon>
        <taxon>Bacillati</taxon>
        <taxon>Bacillota</taxon>
        <taxon>Bacilli</taxon>
        <taxon>Bacillales</taxon>
        <taxon>Listeriaceae</taxon>
        <taxon>Listeria</taxon>
    </lineage>
</organism>
<dbReference type="AlphaFoldDB" id="W7BWZ6"/>
<reference evidence="2 3" key="1">
    <citation type="journal article" date="2014" name="Int. J. Syst. Evol. Microbiol.">
        <title>Listeria floridensis sp. nov., Listeria aquatica sp. nov., Listeria cornellensis sp. nov., Listeria riparia sp. nov. and Listeria grandensis sp. nov., from agricultural and natural environments.</title>
        <authorList>
            <person name="den Bakker H.C."/>
            <person name="Warchocki S."/>
            <person name="Wright E.M."/>
            <person name="Allred A.F."/>
            <person name="Ahlstrom C."/>
            <person name="Manuel C.S."/>
            <person name="Stasiewicz M.J."/>
            <person name="Burrell A."/>
            <person name="Roof S."/>
            <person name="Strawn L."/>
            <person name="Fortes E.D."/>
            <person name="Nightingale K.K."/>
            <person name="Kephart D."/>
            <person name="Wiedmann M."/>
        </authorList>
    </citation>
    <scope>NUCLEOTIDE SEQUENCE [LARGE SCALE GENOMIC DNA]</scope>
    <source>
        <strain evidence="3">FSL F6-971</strain>
    </source>
</reference>
<keyword evidence="3" id="KW-1185">Reference proteome</keyword>